<gene>
    <name evidence="1" type="ORF">Esi_0004_0143</name>
</gene>
<accession>D8LME8</accession>
<sequence>MDLLLRVAPSRLDQADNYGVTPLCCAVQGGHENSVSRLLSAGATSLRFAMELAVRFDQARILKMLLTAVHAGESDGPGVAEVVNSGPLLRLAALHGHPGATHVLLAAGADETRETDRGERARDLIGIFVPDCERDPEKEAAIGRMLQQGAVFRSRSLAWPTERAGSTTSA</sequence>
<dbReference type="InterPro" id="IPR036770">
    <property type="entry name" value="Ankyrin_rpt-contain_sf"/>
</dbReference>
<dbReference type="OrthoDB" id="20872at2759"/>
<evidence type="ECO:0000313" key="2">
    <source>
        <dbReference type="Proteomes" id="UP000002630"/>
    </source>
</evidence>
<dbReference type="InterPro" id="IPR002110">
    <property type="entry name" value="Ankyrin_rpt"/>
</dbReference>
<organism evidence="1 2">
    <name type="scientific">Ectocarpus siliculosus</name>
    <name type="common">Brown alga</name>
    <name type="synonym">Conferva siliculosa</name>
    <dbReference type="NCBI Taxonomy" id="2880"/>
    <lineage>
        <taxon>Eukaryota</taxon>
        <taxon>Sar</taxon>
        <taxon>Stramenopiles</taxon>
        <taxon>Ochrophyta</taxon>
        <taxon>PX clade</taxon>
        <taxon>Phaeophyceae</taxon>
        <taxon>Ectocarpales</taxon>
        <taxon>Ectocarpaceae</taxon>
        <taxon>Ectocarpus</taxon>
    </lineage>
</organism>
<protein>
    <recommendedName>
        <fullName evidence="3">Ankyrin repeat protein</fullName>
    </recommendedName>
</protein>
<name>D8LME8_ECTSI</name>
<evidence type="ECO:0000313" key="1">
    <source>
        <dbReference type="EMBL" id="CBN77558.1"/>
    </source>
</evidence>
<dbReference type="InParanoid" id="D8LME8"/>
<dbReference type="Proteomes" id="UP000002630">
    <property type="component" value="Linkage Group LG03"/>
</dbReference>
<evidence type="ECO:0008006" key="3">
    <source>
        <dbReference type="Google" id="ProtNLM"/>
    </source>
</evidence>
<dbReference type="Pfam" id="PF00023">
    <property type="entry name" value="Ank"/>
    <property type="match status" value="1"/>
</dbReference>
<dbReference type="EMBL" id="FN649728">
    <property type="protein sequence ID" value="CBN77558.1"/>
    <property type="molecule type" value="Genomic_DNA"/>
</dbReference>
<dbReference type="SUPFAM" id="SSF48403">
    <property type="entry name" value="Ankyrin repeat"/>
    <property type="match status" value="1"/>
</dbReference>
<keyword evidence="2" id="KW-1185">Reference proteome</keyword>
<dbReference type="Gene3D" id="1.25.40.20">
    <property type="entry name" value="Ankyrin repeat-containing domain"/>
    <property type="match status" value="1"/>
</dbReference>
<reference evidence="1 2" key="1">
    <citation type="journal article" date="2010" name="Nature">
        <title>The Ectocarpus genome and the independent evolution of multicellularity in brown algae.</title>
        <authorList>
            <person name="Cock J.M."/>
            <person name="Sterck L."/>
            <person name="Rouze P."/>
            <person name="Scornet D."/>
            <person name="Allen A.E."/>
            <person name="Amoutzias G."/>
            <person name="Anthouard V."/>
            <person name="Artiguenave F."/>
            <person name="Aury J.M."/>
            <person name="Badger J.H."/>
            <person name="Beszteri B."/>
            <person name="Billiau K."/>
            <person name="Bonnet E."/>
            <person name="Bothwell J.H."/>
            <person name="Bowler C."/>
            <person name="Boyen C."/>
            <person name="Brownlee C."/>
            <person name="Carrano C.J."/>
            <person name="Charrier B."/>
            <person name="Cho G.Y."/>
            <person name="Coelho S.M."/>
            <person name="Collen J."/>
            <person name="Corre E."/>
            <person name="Da Silva C."/>
            <person name="Delage L."/>
            <person name="Delaroque N."/>
            <person name="Dittami S.M."/>
            <person name="Doulbeau S."/>
            <person name="Elias M."/>
            <person name="Farnham G."/>
            <person name="Gachon C.M."/>
            <person name="Gschloessl B."/>
            <person name="Heesch S."/>
            <person name="Jabbari K."/>
            <person name="Jubin C."/>
            <person name="Kawai H."/>
            <person name="Kimura K."/>
            <person name="Kloareg B."/>
            <person name="Kupper F.C."/>
            <person name="Lang D."/>
            <person name="Le Bail A."/>
            <person name="Leblanc C."/>
            <person name="Lerouge P."/>
            <person name="Lohr M."/>
            <person name="Lopez P.J."/>
            <person name="Martens C."/>
            <person name="Maumus F."/>
            <person name="Michel G."/>
            <person name="Miranda-Saavedra D."/>
            <person name="Morales J."/>
            <person name="Moreau H."/>
            <person name="Motomura T."/>
            <person name="Nagasato C."/>
            <person name="Napoli C.A."/>
            <person name="Nelson D.R."/>
            <person name="Nyvall-Collen P."/>
            <person name="Peters A.F."/>
            <person name="Pommier C."/>
            <person name="Potin P."/>
            <person name="Poulain J."/>
            <person name="Quesneville H."/>
            <person name="Read B."/>
            <person name="Rensing S.A."/>
            <person name="Ritter A."/>
            <person name="Rousvoal S."/>
            <person name="Samanta M."/>
            <person name="Samson G."/>
            <person name="Schroeder D.C."/>
            <person name="Segurens B."/>
            <person name="Strittmatter M."/>
            <person name="Tonon T."/>
            <person name="Tregear J.W."/>
            <person name="Valentin K."/>
            <person name="von Dassow P."/>
            <person name="Yamagishi T."/>
            <person name="Van de Peer Y."/>
            <person name="Wincker P."/>
        </authorList>
    </citation>
    <scope>NUCLEOTIDE SEQUENCE [LARGE SCALE GENOMIC DNA]</scope>
    <source>
        <strain evidence="2">Ec32 / CCAP1310/4</strain>
    </source>
</reference>
<dbReference type="EMBL" id="FN648596">
    <property type="protein sequence ID" value="CBN77558.1"/>
    <property type="molecule type" value="Genomic_DNA"/>
</dbReference>
<dbReference type="AlphaFoldDB" id="D8LME8"/>
<proteinExistence type="predicted"/>